<evidence type="ECO:0000313" key="3">
    <source>
        <dbReference type="Proteomes" id="UP000718564"/>
    </source>
</evidence>
<evidence type="ECO:0008006" key="4">
    <source>
        <dbReference type="Google" id="ProtNLM"/>
    </source>
</evidence>
<evidence type="ECO:0000313" key="2">
    <source>
        <dbReference type="EMBL" id="NMG20961.1"/>
    </source>
</evidence>
<reference evidence="2 3" key="1">
    <citation type="submission" date="2018-06" db="EMBL/GenBank/DDBJ databases">
        <title>Comparative genomics of Brasilonema spp. strains.</title>
        <authorList>
            <person name="Alvarenga D.O."/>
            <person name="Fiore M.F."/>
            <person name="Varani A.M."/>
        </authorList>
    </citation>
    <scope>NUCLEOTIDE SEQUENCE [LARGE SCALE GENOMIC DNA]</scope>
    <source>
        <strain evidence="2 3">SPC951</strain>
    </source>
</reference>
<name>A0ABX1P9D1_9CYAN</name>
<organism evidence="2 3">
    <name type="scientific">Brasilonema bromeliae SPC951</name>
    <dbReference type="NCBI Taxonomy" id="385972"/>
    <lineage>
        <taxon>Bacteria</taxon>
        <taxon>Bacillati</taxon>
        <taxon>Cyanobacteriota</taxon>
        <taxon>Cyanophyceae</taxon>
        <taxon>Nostocales</taxon>
        <taxon>Scytonemataceae</taxon>
        <taxon>Brasilonema</taxon>
        <taxon>Bromeliae group (in: Brasilonema)</taxon>
    </lineage>
</organism>
<feature type="compositionally biased region" description="Polar residues" evidence="1">
    <location>
        <begin position="195"/>
        <end position="205"/>
    </location>
</feature>
<dbReference type="SUPFAM" id="SSF55008">
    <property type="entry name" value="HMA, heavy metal-associated domain"/>
    <property type="match status" value="1"/>
</dbReference>
<keyword evidence="3" id="KW-1185">Reference proteome</keyword>
<dbReference type="Pfam" id="PF19991">
    <property type="entry name" value="HMA_2"/>
    <property type="match status" value="1"/>
</dbReference>
<evidence type="ECO:0000256" key="1">
    <source>
        <dbReference type="SAM" id="MobiDB-lite"/>
    </source>
</evidence>
<feature type="region of interest" description="Disordered" evidence="1">
    <location>
        <begin position="194"/>
        <end position="232"/>
    </location>
</feature>
<feature type="compositionally biased region" description="Basic and acidic residues" evidence="1">
    <location>
        <begin position="1"/>
        <end position="19"/>
    </location>
</feature>
<feature type="compositionally biased region" description="Low complexity" evidence="1">
    <location>
        <begin position="23"/>
        <end position="38"/>
    </location>
</feature>
<sequence>MTKTLSSRERVSPQEKEPVDLFSSQQSSDESSETTKTSVAQSPMQPPIVELQVVHATTGRVRIRATDGSHNSIFETISQQLRKQDGVREVSVNEQTGSLVINFDEKKLPLPQMLERLQQFNIHQLQASPEAKSKKDPFAAWKSPDFWKEQGISFIPLFTGLAVTGGLGISGLASIPVYYVTANATRRVIDELQSESKTSALPSSQKAKDNNKSSTKRNTTDHPSLSKSKVEHKSIEAAAQPAKIAYSVVHAIPGRIRLNVPRVARDRAYARRLERLLKTEPQVTNVRVNCDAASVAITYGSAEIPVSHWVGLMQLADETIPQTNLIKIKEQPLTQPVHQQSESTTSTALKEQAVVETDGLWSDFKSPALFTALSFMANFPLDPVPY</sequence>
<feature type="compositionally biased region" description="Polar residues" evidence="1">
    <location>
        <begin position="212"/>
        <end position="227"/>
    </location>
</feature>
<dbReference type="Gene3D" id="3.30.70.100">
    <property type="match status" value="1"/>
</dbReference>
<comment type="caution">
    <text evidence="2">The sequence shown here is derived from an EMBL/GenBank/DDBJ whole genome shotgun (WGS) entry which is preliminary data.</text>
</comment>
<dbReference type="InterPro" id="IPR036163">
    <property type="entry name" value="HMA_dom_sf"/>
</dbReference>
<dbReference type="Proteomes" id="UP000718564">
    <property type="component" value="Unassembled WGS sequence"/>
</dbReference>
<protein>
    <recommendedName>
        <fullName evidence="4">HMA domain-containing protein</fullName>
    </recommendedName>
</protein>
<proteinExistence type="predicted"/>
<accession>A0ABX1P9D1</accession>
<gene>
    <name evidence="2" type="ORF">DP116_16480</name>
</gene>
<dbReference type="EMBL" id="QMEB01000127">
    <property type="protein sequence ID" value="NMG20961.1"/>
    <property type="molecule type" value="Genomic_DNA"/>
</dbReference>
<feature type="region of interest" description="Disordered" evidence="1">
    <location>
        <begin position="1"/>
        <end position="47"/>
    </location>
</feature>
<dbReference type="RefSeq" id="WP_169156215.1">
    <property type="nucleotide sequence ID" value="NZ_CAWPJE010000119.1"/>
</dbReference>